<dbReference type="EMBL" id="MLIQ01000049">
    <property type="protein sequence ID" value="OHU46069.1"/>
    <property type="molecule type" value="Genomic_DNA"/>
</dbReference>
<name>A0A1S1LI23_MYCCH</name>
<dbReference type="Proteomes" id="UP000180043">
    <property type="component" value="Unassembled WGS sequence"/>
</dbReference>
<organism evidence="1 2">
    <name type="scientific">Mycobacteroides chelonae</name>
    <name type="common">Mycobacterium chelonae</name>
    <dbReference type="NCBI Taxonomy" id="1774"/>
    <lineage>
        <taxon>Bacteria</taxon>
        <taxon>Bacillati</taxon>
        <taxon>Actinomycetota</taxon>
        <taxon>Actinomycetes</taxon>
        <taxon>Mycobacteriales</taxon>
        <taxon>Mycobacteriaceae</taxon>
        <taxon>Mycobacteroides</taxon>
    </lineage>
</organism>
<gene>
    <name evidence="1" type="ORF">BKG82_28080</name>
</gene>
<proteinExistence type="predicted"/>
<evidence type="ECO:0000313" key="2">
    <source>
        <dbReference type="Proteomes" id="UP000180043"/>
    </source>
</evidence>
<dbReference type="AlphaFoldDB" id="A0A1S1LI23"/>
<reference evidence="1 2" key="1">
    <citation type="submission" date="2016-10" db="EMBL/GenBank/DDBJ databases">
        <title>Evaluation of Human, Veterinary and Environmental Mycobacterium chelonae Isolates by Core Genome Phylogenomic Analysis, Targeted Gene Comparison, and Anti-microbial Susceptibility Patterns: A Tale of Mistaken Identities.</title>
        <authorList>
            <person name="Fogelson S.B."/>
            <person name="Camus A.C."/>
            <person name="Lorenz W."/>
            <person name="Vasireddy R."/>
            <person name="Vasireddy S."/>
            <person name="Smith T."/>
            <person name="Brown-Elliott B.A."/>
            <person name="Wallace R.J.Jr."/>
            <person name="Hasan N.A."/>
            <person name="Reischl U."/>
            <person name="Sanchez S."/>
        </authorList>
    </citation>
    <scope>NUCLEOTIDE SEQUENCE [LARGE SCALE GENOMIC DNA]</scope>
    <source>
        <strain evidence="1 2">15515</strain>
    </source>
</reference>
<comment type="caution">
    <text evidence="1">The sequence shown here is derived from an EMBL/GenBank/DDBJ whole genome shotgun (WGS) entry which is preliminary data.</text>
</comment>
<accession>A0A1S1LI23</accession>
<evidence type="ECO:0000313" key="1">
    <source>
        <dbReference type="EMBL" id="OHU46069.1"/>
    </source>
</evidence>
<sequence>MNTSSDGCYGARSGPVTITVHGGGDDMVLPLITLGSVPVSGAAFEAHTRACLAELNLLADND</sequence>
<protein>
    <submittedName>
        <fullName evidence="1">Uncharacterized protein</fullName>
    </submittedName>
</protein>